<dbReference type="AlphaFoldDB" id="A0A4Q0SNS4"/>
<accession>A0A4Q0QYT8</accession>
<comment type="caution">
    <text evidence="3">The sequence shown here is derived from an EMBL/GenBank/DDBJ whole genome shotgun (WGS) entry which is preliminary data.</text>
</comment>
<evidence type="ECO:0000313" key="1">
    <source>
        <dbReference type="EMBL" id="RXG98537.1"/>
    </source>
</evidence>
<evidence type="ECO:0000313" key="4">
    <source>
        <dbReference type="Proteomes" id="UP000289946"/>
    </source>
</evidence>
<organism evidence="3 6">
    <name type="scientific">Bradyrhizobium zhanjiangense</name>
    <dbReference type="NCBI Taxonomy" id="1325107"/>
    <lineage>
        <taxon>Bacteria</taxon>
        <taxon>Pseudomonadati</taxon>
        <taxon>Pseudomonadota</taxon>
        <taxon>Alphaproteobacteria</taxon>
        <taxon>Hyphomicrobiales</taxon>
        <taxon>Nitrobacteraceae</taxon>
        <taxon>Bradyrhizobium</taxon>
    </lineage>
</organism>
<dbReference type="Proteomes" id="UP000289946">
    <property type="component" value="Unassembled WGS sequence"/>
</dbReference>
<dbReference type="Proteomes" id="UP000290174">
    <property type="component" value="Unassembled WGS sequence"/>
</dbReference>
<dbReference type="EMBL" id="RKMK01000002">
    <property type="protein sequence ID" value="RXH02691.1"/>
    <property type="molecule type" value="Genomic_DNA"/>
</dbReference>
<keyword evidence="4" id="KW-1185">Reference proteome</keyword>
<evidence type="ECO:0000313" key="3">
    <source>
        <dbReference type="EMBL" id="RXH39496.1"/>
    </source>
</evidence>
<protein>
    <submittedName>
        <fullName evidence="3">Uncharacterized protein</fullName>
    </submittedName>
</protein>
<evidence type="ECO:0000313" key="2">
    <source>
        <dbReference type="EMBL" id="RXH02691.1"/>
    </source>
</evidence>
<accession>A0A4Q0SNS4</accession>
<dbReference type="EMBL" id="LBJM01000051">
    <property type="protein sequence ID" value="RXH39496.1"/>
    <property type="molecule type" value="Genomic_DNA"/>
</dbReference>
<dbReference type="Proteomes" id="UP000290565">
    <property type="component" value="Unassembled WGS sequence"/>
</dbReference>
<proteinExistence type="predicted"/>
<evidence type="ECO:0000313" key="5">
    <source>
        <dbReference type="Proteomes" id="UP000290174"/>
    </source>
</evidence>
<name>A0A4Q0SNS4_9BRAD</name>
<dbReference type="EMBL" id="RDRA01000003">
    <property type="protein sequence ID" value="RXG98537.1"/>
    <property type="molecule type" value="Genomic_DNA"/>
</dbReference>
<reference evidence="3 6" key="1">
    <citation type="submission" date="2015-04" db="EMBL/GenBank/DDBJ databases">
        <title>Comparative genomics of rhizobia nodulating Arachis hypogaea in China.</title>
        <authorList>
            <person name="Li Y."/>
        </authorList>
    </citation>
    <scope>NUCLEOTIDE SEQUENCE [LARGE SCALE GENOMIC DNA]</scope>
    <source>
        <strain evidence="3 6">CCBAU 51787</strain>
    </source>
</reference>
<evidence type="ECO:0000313" key="6">
    <source>
        <dbReference type="Proteomes" id="UP000290565"/>
    </source>
</evidence>
<sequence>MRMKRLMPSLIAALLLAGAASSVLRSHVLHIGQSSMPSIKELQTGQASKLPELEMQDRSVLFAREPAQ</sequence>
<gene>
    <name evidence="2" type="ORF">EAS61_02445</name>
    <name evidence="1" type="ORF">EAS62_04615</name>
    <name evidence="3" type="ORF">XH94_18385</name>
</gene>
<reference evidence="2 5" key="2">
    <citation type="submission" date="2018-11" db="EMBL/GenBank/DDBJ databases">
        <title>Bradyrhizobium sp. nov., isolated from effective nodules of peanut in China.</title>
        <authorList>
            <person name="Li Y."/>
        </authorList>
    </citation>
    <scope>NUCLEOTIDE SEQUENCE [LARGE SCALE GENOMIC DNA]</scope>
    <source>
        <strain evidence="2 5">CCBAU 51770</strain>
        <strain evidence="1 4">CCBAU 51781</strain>
    </source>
</reference>